<gene>
    <name evidence="1" type="ORF">C3L50_00885</name>
</gene>
<organism evidence="1 2">
    <name type="scientific">Flavobacterium alvei</name>
    <dbReference type="NCBI Taxonomy" id="2080416"/>
    <lineage>
        <taxon>Bacteria</taxon>
        <taxon>Pseudomonadati</taxon>
        <taxon>Bacteroidota</taxon>
        <taxon>Flavobacteriia</taxon>
        <taxon>Flavobacteriales</taxon>
        <taxon>Flavobacteriaceae</taxon>
        <taxon>Flavobacterium</taxon>
    </lineage>
</organism>
<protein>
    <recommendedName>
        <fullName evidence="3">PsbP C-terminal domain-containing protein</fullName>
    </recommendedName>
</protein>
<evidence type="ECO:0008006" key="3">
    <source>
        <dbReference type="Google" id="ProtNLM"/>
    </source>
</evidence>
<reference evidence="1 2" key="1">
    <citation type="submission" date="2018-01" db="EMBL/GenBank/DDBJ databases">
        <authorList>
            <person name="Gaut B.S."/>
            <person name="Morton B.R."/>
            <person name="Clegg M.T."/>
            <person name="Duvall M.R."/>
        </authorList>
    </citation>
    <scope>NUCLEOTIDE SEQUENCE [LARGE SCALE GENOMIC DNA]</scope>
    <source>
        <strain evidence="1 2">HR-AY</strain>
    </source>
</reference>
<proteinExistence type="predicted"/>
<dbReference type="EMBL" id="PQVG01000001">
    <property type="protein sequence ID" value="POY41115.1"/>
    <property type="molecule type" value="Genomic_DNA"/>
</dbReference>
<name>A0A2S5AF13_9FLAO</name>
<comment type="caution">
    <text evidence="1">The sequence shown here is derived from an EMBL/GenBank/DDBJ whole genome shotgun (WGS) entry which is preliminary data.</text>
</comment>
<keyword evidence="2" id="KW-1185">Reference proteome</keyword>
<dbReference type="Proteomes" id="UP000237310">
    <property type="component" value="Unassembled WGS sequence"/>
</dbReference>
<evidence type="ECO:0000313" key="1">
    <source>
        <dbReference type="EMBL" id="POY41115.1"/>
    </source>
</evidence>
<evidence type="ECO:0000313" key="2">
    <source>
        <dbReference type="Proteomes" id="UP000237310"/>
    </source>
</evidence>
<accession>A0A2S5AF13</accession>
<dbReference type="AlphaFoldDB" id="A0A2S5AF13"/>
<sequence>MKFAKEKIKYPDGSFELFLPKNWNWKVENYENKSEIILGIDAISKPDKENYINIISIQKTKGFSIDKSLESEYNMALNNFQKNKSLKLIESGKTKLLENLSYYIHSKSNTGNYGEVEIITLITKSNDNNFYHLTVSASTTKELKLNMAVMIQCLKTFKQYK</sequence>